<dbReference type="GO" id="GO:0006772">
    <property type="term" value="P:thiamine metabolic process"/>
    <property type="evidence" value="ECO:0007669"/>
    <property type="project" value="UniProtKB-UniRule"/>
</dbReference>
<dbReference type="EMBL" id="QKZL01000001">
    <property type="protein sequence ID" value="PZX19711.1"/>
    <property type="molecule type" value="Genomic_DNA"/>
</dbReference>
<dbReference type="Pfam" id="PF04263">
    <property type="entry name" value="TPK_catalytic"/>
    <property type="match status" value="1"/>
</dbReference>
<dbReference type="Gene3D" id="3.40.50.10240">
    <property type="entry name" value="Thiamin pyrophosphokinase, catalytic domain"/>
    <property type="match status" value="1"/>
</dbReference>
<evidence type="ECO:0000256" key="2">
    <source>
        <dbReference type="ARBA" id="ARBA00022741"/>
    </source>
</evidence>
<dbReference type="InterPro" id="IPR036759">
    <property type="entry name" value="TPK_catalytic_sf"/>
</dbReference>
<name>A0A2W7NH16_9RHOB</name>
<dbReference type="GO" id="GO:0009229">
    <property type="term" value="P:thiamine diphosphate biosynthetic process"/>
    <property type="evidence" value="ECO:0007669"/>
    <property type="project" value="InterPro"/>
</dbReference>
<evidence type="ECO:0000256" key="4">
    <source>
        <dbReference type="ARBA" id="ARBA00022840"/>
    </source>
</evidence>
<dbReference type="RefSeq" id="WP_308418325.1">
    <property type="nucleotide sequence ID" value="NZ_QKZL01000001.1"/>
</dbReference>
<dbReference type="InterPro" id="IPR007371">
    <property type="entry name" value="TPK_catalytic"/>
</dbReference>
<dbReference type="PANTHER" id="PTHR41299:SF1">
    <property type="entry name" value="THIAMINE PYROPHOSPHOKINASE"/>
    <property type="match status" value="1"/>
</dbReference>
<keyword evidence="2" id="KW-0547">Nucleotide-binding</keyword>
<dbReference type="AlphaFoldDB" id="A0A2W7NH16"/>
<dbReference type="InterPro" id="IPR053149">
    <property type="entry name" value="TPK"/>
</dbReference>
<dbReference type="InterPro" id="IPR036371">
    <property type="entry name" value="TPK_B1-bd_sf"/>
</dbReference>
<keyword evidence="4" id="KW-0067">ATP-binding</keyword>
<evidence type="ECO:0000259" key="6">
    <source>
        <dbReference type="Pfam" id="PF04263"/>
    </source>
</evidence>
<reference evidence="8 9" key="1">
    <citation type="submission" date="2018-06" db="EMBL/GenBank/DDBJ databases">
        <title>Genomic Encyclopedia of Archaeal and Bacterial Type Strains, Phase II (KMG-II): from individual species to whole genera.</title>
        <authorList>
            <person name="Goeker M."/>
        </authorList>
    </citation>
    <scope>NUCLEOTIDE SEQUENCE [LARGE SCALE GENOMIC DNA]</scope>
    <source>
        <strain evidence="8 9">DSM 22009</strain>
    </source>
</reference>
<dbReference type="Proteomes" id="UP000248916">
    <property type="component" value="Unassembled WGS sequence"/>
</dbReference>
<accession>A0A2W7NH16</accession>
<sequence length="215" mass="22180">MVLVGGGAIAPGDLDLALALGPTAAAADGGAMALLEHGVIPKAVIGDLDSLPRDVAARIPAGRIHHVPEQDSTDLQKCLARIDAPFVIGIGFLGARFDHSLAACHAIAMHDRPCLLLGSDDVVFHAAGALSLDLARGTRVSVFPMRPVTARSRGLEWPLDGIEFSPGERIGTSNMANGPVRIEPDGAGLLVLLPRSEIDAALAGLMARSDEPGQS</sequence>
<dbReference type="PANTHER" id="PTHR41299">
    <property type="entry name" value="THIAMINE PYROPHOSPHOKINASE"/>
    <property type="match status" value="1"/>
</dbReference>
<dbReference type="SUPFAM" id="SSF63862">
    <property type="entry name" value="Thiamin pyrophosphokinase, substrate-binding domain"/>
    <property type="match status" value="1"/>
</dbReference>
<keyword evidence="9" id="KW-1185">Reference proteome</keyword>
<dbReference type="InterPro" id="IPR007373">
    <property type="entry name" value="Thiamin_PyroPKinase_B1-bd"/>
</dbReference>
<dbReference type="CDD" id="cd07995">
    <property type="entry name" value="TPK"/>
    <property type="match status" value="1"/>
</dbReference>
<dbReference type="Pfam" id="PF04265">
    <property type="entry name" value="TPK_B1_binding"/>
    <property type="match status" value="1"/>
</dbReference>
<proteinExistence type="predicted"/>
<comment type="caution">
    <text evidence="8">The sequence shown here is derived from an EMBL/GenBank/DDBJ whole genome shotgun (WGS) entry which is preliminary data.</text>
</comment>
<evidence type="ECO:0000256" key="1">
    <source>
        <dbReference type="ARBA" id="ARBA00022679"/>
    </source>
</evidence>
<feature type="domain" description="Thiamin pyrophosphokinase catalytic" evidence="6">
    <location>
        <begin position="24"/>
        <end position="108"/>
    </location>
</feature>
<evidence type="ECO:0000313" key="9">
    <source>
        <dbReference type="Proteomes" id="UP000248916"/>
    </source>
</evidence>
<gene>
    <name evidence="8" type="ORF">LX81_00168</name>
</gene>
<dbReference type="GO" id="GO:0005524">
    <property type="term" value="F:ATP binding"/>
    <property type="evidence" value="ECO:0007669"/>
    <property type="project" value="UniProtKB-KW"/>
</dbReference>
<dbReference type="InterPro" id="IPR006282">
    <property type="entry name" value="Thi_PPkinase"/>
</dbReference>
<dbReference type="GO" id="GO:0004788">
    <property type="term" value="F:thiamine diphosphokinase activity"/>
    <property type="evidence" value="ECO:0007669"/>
    <property type="project" value="UniProtKB-UniRule"/>
</dbReference>
<dbReference type="NCBIfam" id="TIGR01378">
    <property type="entry name" value="thi_PPkinase"/>
    <property type="match status" value="1"/>
</dbReference>
<organism evidence="8 9">
    <name type="scientific">Palleronia aestuarii</name>
    <dbReference type="NCBI Taxonomy" id="568105"/>
    <lineage>
        <taxon>Bacteria</taxon>
        <taxon>Pseudomonadati</taxon>
        <taxon>Pseudomonadota</taxon>
        <taxon>Alphaproteobacteria</taxon>
        <taxon>Rhodobacterales</taxon>
        <taxon>Roseobacteraceae</taxon>
        <taxon>Palleronia</taxon>
    </lineage>
</organism>
<dbReference type="SUPFAM" id="SSF63999">
    <property type="entry name" value="Thiamin pyrophosphokinase, catalytic domain"/>
    <property type="match status" value="1"/>
</dbReference>
<evidence type="ECO:0000256" key="3">
    <source>
        <dbReference type="ARBA" id="ARBA00022777"/>
    </source>
</evidence>
<feature type="domain" description="Thiamin pyrophosphokinase thiamin-binding" evidence="7">
    <location>
        <begin position="136"/>
        <end position="182"/>
    </location>
</feature>
<dbReference type="EC" id="2.7.6.2" evidence="5"/>
<keyword evidence="1" id="KW-0808">Transferase</keyword>
<keyword evidence="3 8" id="KW-0418">Kinase</keyword>
<dbReference type="GO" id="GO:0016301">
    <property type="term" value="F:kinase activity"/>
    <property type="evidence" value="ECO:0007669"/>
    <property type="project" value="UniProtKB-KW"/>
</dbReference>
<evidence type="ECO:0000313" key="8">
    <source>
        <dbReference type="EMBL" id="PZX19711.1"/>
    </source>
</evidence>
<dbReference type="GO" id="GO:0030975">
    <property type="term" value="F:thiamine binding"/>
    <property type="evidence" value="ECO:0007669"/>
    <property type="project" value="InterPro"/>
</dbReference>
<protein>
    <recommendedName>
        <fullName evidence="5">Thiamine diphosphokinase</fullName>
        <ecNumber evidence="5">2.7.6.2</ecNumber>
    </recommendedName>
</protein>
<evidence type="ECO:0000259" key="7">
    <source>
        <dbReference type="Pfam" id="PF04265"/>
    </source>
</evidence>
<evidence type="ECO:0000256" key="5">
    <source>
        <dbReference type="NCBIfam" id="TIGR01378"/>
    </source>
</evidence>